<evidence type="ECO:0000313" key="2">
    <source>
        <dbReference type="EMBL" id="MBB1242892.1"/>
    </source>
</evidence>
<sequence>MSSTALAVAASPAFLASCTAVVCSPGPDSMLVLRLVSHTRRRPPVLAAAAGMLAAGAGYAAAAVTGSMAVVLLHPELFLAWQAAGALQLLSTEWLRVAVVCSVVV</sequence>
<dbReference type="EMBL" id="WMLF01000041">
    <property type="protein sequence ID" value="MBB1242892.1"/>
    <property type="molecule type" value="Genomic_DNA"/>
</dbReference>
<keyword evidence="1" id="KW-1133">Transmembrane helix</keyword>
<proteinExistence type="predicted"/>
<evidence type="ECO:0000313" key="3">
    <source>
        <dbReference type="Proteomes" id="UP000766698"/>
    </source>
</evidence>
<organism evidence="2 3">
    <name type="scientific">Streptomyces durbertensis</name>
    <dbReference type="NCBI Taxonomy" id="2448886"/>
    <lineage>
        <taxon>Bacteria</taxon>
        <taxon>Bacillati</taxon>
        <taxon>Actinomycetota</taxon>
        <taxon>Actinomycetes</taxon>
        <taxon>Kitasatosporales</taxon>
        <taxon>Streptomycetaceae</taxon>
        <taxon>Streptomyces</taxon>
    </lineage>
</organism>
<reference evidence="3" key="1">
    <citation type="journal article" date="2020" name="Syst. Appl. Microbiol.">
        <title>Streptomyces alkaliterrae sp. nov., isolated from an alkaline soil, and emended descriptions of Streptomyces alkaliphilus, Streptomyces calidiresistens and Streptomyces durbertensis.</title>
        <authorList>
            <person name="Swiecimska M."/>
            <person name="Golinska P."/>
            <person name="Nouioui I."/>
            <person name="Wypij M."/>
            <person name="Rai M."/>
            <person name="Sangal V."/>
            <person name="Goodfellow M."/>
        </authorList>
    </citation>
    <scope>NUCLEOTIDE SEQUENCE [LARGE SCALE GENOMIC DNA]</scope>
    <source>
        <strain evidence="3">DSM 104538</strain>
    </source>
</reference>
<protein>
    <recommendedName>
        <fullName evidence="4">Lysine transporter LysE</fullName>
    </recommendedName>
</protein>
<dbReference type="Proteomes" id="UP000766698">
    <property type="component" value="Unassembled WGS sequence"/>
</dbReference>
<accession>A0ABR6EC37</accession>
<name>A0ABR6EC37_9ACTN</name>
<keyword evidence="3" id="KW-1185">Reference proteome</keyword>
<feature type="transmembrane region" description="Helical" evidence="1">
    <location>
        <begin position="44"/>
        <end position="73"/>
    </location>
</feature>
<feature type="non-terminal residue" evidence="2">
    <location>
        <position position="105"/>
    </location>
</feature>
<keyword evidence="1" id="KW-0472">Membrane</keyword>
<evidence type="ECO:0008006" key="4">
    <source>
        <dbReference type="Google" id="ProtNLM"/>
    </source>
</evidence>
<comment type="caution">
    <text evidence="2">The sequence shown here is derived from an EMBL/GenBank/DDBJ whole genome shotgun (WGS) entry which is preliminary data.</text>
</comment>
<gene>
    <name evidence="2" type="ORF">GL263_04830</name>
</gene>
<keyword evidence="1" id="KW-0812">Transmembrane</keyword>
<evidence type="ECO:0000256" key="1">
    <source>
        <dbReference type="SAM" id="Phobius"/>
    </source>
</evidence>